<keyword evidence="12" id="KW-1185">Reference proteome</keyword>
<evidence type="ECO:0000259" key="10">
    <source>
        <dbReference type="Pfam" id="PF05572"/>
    </source>
</evidence>
<dbReference type="MEROPS" id="M43.008"/>
<evidence type="ECO:0000256" key="5">
    <source>
        <dbReference type="ARBA" id="ARBA00022801"/>
    </source>
</evidence>
<evidence type="ECO:0000256" key="4">
    <source>
        <dbReference type="ARBA" id="ARBA00022729"/>
    </source>
</evidence>
<evidence type="ECO:0000256" key="7">
    <source>
        <dbReference type="ARBA" id="ARBA00023049"/>
    </source>
</evidence>
<dbReference type="SUPFAM" id="SSF55486">
    <property type="entry name" value="Metalloproteases ('zincins'), catalytic domain"/>
    <property type="match status" value="1"/>
</dbReference>
<keyword evidence="2" id="KW-0645">Protease</keyword>
<dbReference type="Gene3D" id="3.40.390.10">
    <property type="entry name" value="Collagenase (Catalytic Domain)"/>
    <property type="match status" value="1"/>
</dbReference>
<dbReference type="PANTHER" id="PTHR47466">
    <property type="match status" value="1"/>
</dbReference>
<gene>
    <name evidence="11" type="ORF">BN13_1900011</name>
</gene>
<protein>
    <recommendedName>
        <fullName evidence="10">Peptidase M43 pregnancy-associated plasma-A domain-containing protein</fullName>
    </recommendedName>
</protein>
<dbReference type="GO" id="GO:0006508">
    <property type="term" value="P:proteolysis"/>
    <property type="evidence" value="ECO:0007669"/>
    <property type="project" value="UniProtKB-KW"/>
</dbReference>
<name>A0A077M5Q8_9MICO</name>
<dbReference type="RefSeq" id="WP_053079847.1">
    <property type="nucleotide sequence ID" value="NZ_HF571038.1"/>
</dbReference>
<sequence length="315" mass="32783">MSRLRLAVAVPGAALLALGMGALPANAKAIGATDSGASQACVSGSSARLAKGSHAADPNSASAAEVAAAERMFANAMAKKGLHVDANGRVLDKLGRQAPAATVKVYFNVITSGSTGNVTSTRINKQMAVLNNAFKSAGFTFKLMGVKRVNNSSWYNVSPDSPAESAMKTALRQGGTDALNVYTANLGGGLLGWATFPFDGNASDKMDGVVLLNASLPGGSATNYNLGDTATHEVGHWMGLWHTFQGGCNNPGDMVKDTPAEASPAFQCPTGRNTCPAPGMDPIHNFMDYTYDSCMNMFTAGQKARMKAMWNTYRG</sequence>
<accession>A0A077M5Q8</accession>
<evidence type="ECO:0000256" key="8">
    <source>
        <dbReference type="ARBA" id="ARBA00023157"/>
    </source>
</evidence>
<feature type="domain" description="Peptidase M43 pregnancy-associated plasma-A" evidence="10">
    <location>
        <begin position="179"/>
        <end position="309"/>
    </location>
</feature>
<keyword evidence="5" id="KW-0378">Hydrolase</keyword>
<evidence type="ECO:0000256" key="2">
    <source>
        <dbReference type="ARBA" id="ARBA00022670"/>
    </source>
</evidence>
<dbReference type="PANTHER" id="PTHR47466:SF1">
    <property type="entry name" value="METALLOPROTEASE MEP1 (AFU_ORTHOLOGUE AFUA_1G07730)-RELATED"/>
    <property type="match status" value="1"/>
</dbReference>
<dbReference type="GO" id="GO:0008237">
    <property type="term" value="F:metallopeptidase activity"/>
    <property type="evidence" value="ECO:0007669"/>
    <property type="project" value="UniProtKB-KW"/>
</dbReference>
<reference evidence="11 12" key="1">
    <citation type="journal article" date="2013" name="ISME J.">
        <title>A metabolic model for members of the genus Tetrasphaera involved in enhanced biological phosphorus removal.</title>
        <authorList>
            <person name="Kristiansen R."/>
            <person name="Nguyen H.T.T."/>
            <person name="Saunders A.M."/>
            <person name="Nielsen J.L."/>
            <person name="Wimmer R."/>
            <person name="Le V.Q."/>
            <person name="McIlroy S.J."/>
            <person name="Petrovski S."/>
            <person name="Seviour R.J."/>
            <person name="Calteau A."/>
            <person name="Nielsen K.L."/>
            <person name="Nielsen P.H."/>
        </authorList>
    </citation>
    <scope>NUCLEOTIDE SEQUENCE [LARGE SCALE GENOMIC DNA]</scope>
    <source>
        <strain evidence="11 12">Ben 74</strain>
    </source>
</reference>
<dbReference type="GO" id="GO:0046872">
    <property type="term" value="F:metal ion binding"/>
    <property type="evidence" value="ECO:0007669"/>
    <property type="project" value="UniProtKB-KW"/>
</dbReference>
<dbReference type="Proteomes" id="UP000035720">
    <property type="component" value="Unassembled WGS sequence"/>
</dbReference>
<evidence type="ECO:0000256" key="6">
    <source>
        <dbReference type="ARBA" id="ARBA00022833"/>
    </source>
</evidence>
<evidence type="ECO:0000256" key="9">
    <source>
        <dbReference type="SAM" id="SignalP"/>
    </source>
</evidence>
<comment type="caution">
    <text evidence="11">The sequence shown here is derived from an EMBL/GenBank/DDBJ whole genome shotgun (WGS) entry which is preliminary data.</text>
</comment>
<dbReference type="CDD" id="cd04275">
    <property type="entry name" value="ZnMc_pappalysin_like"/>
    <property type="match status" value="1"/>
</dbReference>
<evidence type="ECO:0000256" key="1">
    <source>
        <dbReference type="ARBA" id="ARBA00008721"/>
    </source>
</evidence>
<dbReference type="STRING" id="1193518.BN13_1900011"/>
<keyword evidence="8" id="KW-1015">Disulfide bond</keyword>
<evidence type="ECO:0000313" key="11">
    <source>
        <dbReference type="EMBL" id="CCI52641.1"/>
    </source>
</evidence>
<dbReference type="InterPro" id="IPR008754">
    <property type="entry name" value="Peptidase_M43"/>
</dbReference>
<evidence type="ECO:0000313" key="12">
    <source>
        <dbReference type="Proteomes" id="UP000035720"/>
    </source>
</evidence>
<keyword evidence="6" id="KW-0862">Zinc</keyword>
<keyword evidence="7" id="KW-0482">Metalloprotease</keyword>
<keyword evidence="3" id="KW-0479">Metal-binding</keyword>
<feature type="chain" id="PRO_5001720980" description="Peptidase M43 pregnancy-associated plasma-A domain-containing protein" evidence="9">
    <location>
        <begin position="28"/>
        <end position="315"/>
    </location>
</feature>
<dbReference type="EMBL" id="CAJC01000102">
    <property type="protein sequence ID" value="CCI52641.1"/>
    <property type="molecule type" value="Genomic_DNA"/>
</dbReference>
<dbReference type="InterPro" id="IPR024079">
    <property type="entry name" value="MetalloPept_cat_dom_sf"/>
</dbReference>
<comment type="similarity">
    <text evidence="1">Belongs to the peptidase M43B family.</text>
</comment>
<organism evidence="11 12">
    <name type="scientific">Nostocoides jenkinsii Ben 74</name>
    <dbReference type="NCBI Taxonomy" id="1193518"/>
    <lineage>
        <taxon>Bacteria</taxon>
        <taxon>Bacillati</taxon>
        <taxon>Actinomycetota</taxon>
        <taxon>Actinomycetes</taxon>
        <taxon>Micrococcales</taxon>
        <taxon>Intrasporangiaceae</taxon>
        <taxon>Nostocoides</taxon>
    </lineage>
</organism>
<evidence type="ECO:0000256" key="3">
    <source>
        <dbReference type="ARBA" id="ARBA00022723"/>
    </source>
</evidence>
<dbReference type="AlphaFoldDB" id="A0A077M5Q8"/>
<keyword evidence="4 9" id="KW-0732">Signal</keyword>
<proteinExistence type="inferred from homology"/>
<dbReference type="Pfam" id="PF05572">
    <property type="entry name" value="Peptidase_M43"/>
    <property type="match status" value="1"/>
</dbReference>
<feature type="signal peptide" evidence="9">
    <location>
        <begin position="1"/>
        <end position="27"/>
    </location>
</feature>